<dbReference type="Proteomes" id="UP000224634">
    <property type="component" value="Unassembled WGS sequence"/>
</dbReference>
<evidence type="ECO:0000313" key="3">
    <source>
        <dbReference type="Proteomes" id="UP000224634"/>
    </source>
</evidence>
<dbReference type="SUPFAM" id="SSF53335">
    <property type="entry name" value="S-adenosyl-L-methionine-dependent methyltransferases"/>
    <property type="match status" value="1"/>
</dbReference>
<dbReference type="Pfam" id="PF08242">
    <property type="entry name" value="Methyltransf_12"/>
    <property type="match status" value="1"/>
</dbReference>
<comment type="caution">
    <text evidence="2">The sequence shown here is derived from an EMBL/GenBank/DDBJ whole genome shotgun (WGS) entry which is preliminary data.</text>
</comment>
<dbReference type="EMBL" id="PDNA01000015">
    <property type="protein sequence ID" value="PGH26615.1"/>
    <property type="molecule type" value="Genomic_DNA"/>
</dbReference>
<evidence type="ECO:0000313" key="2">
    <source>
        <dbReference type="EMBL" id="PGH26615.1"/>
    </source>
</evidence>
<dbReference type="Gene3D" id="3.40.50.150">
    <property type="entry name" value="Vaccinia Virus protein VP39"/>
    <property type="match status" value="1"/>
</dbReference>
<dbReference type="STRING" id="1447883.A0A2B7YZ62"/>
<proteinExistence type="predicted"/>
<gene>
    <name evidence="2" type="ORF">AJ80_01744</name>
</gene>
<dbReference type="InterPro" id="IPR029063">
    <property type="entry name" value="SAM-dependent_MTases_sf"/>
</dbReference>
<feature type="domain" description="Methyltransferase type 12" evidence="1">
    <location>
        <begin position="61"/>
        <end position="163"/>
    </location>
</feature>
<name>A0A2B7YZ62_POLH7</name>
<accession>A0A2B7YZ62</accession>
<protein>
    <recommendedName>
        <fullName evidence="1">Methyltransferase type 12 domain-containing protein</fullName>
    </recommendedName>
</protein>
<dbReference type="AlphaFoldDB" id="A0A2B7YZ62"/>
<evidence type="ECO:0000259" key="1">
    <source>
        <dbReference type="Pfam" id="PF08242"/>
    </source>
</evidence>
<keyword evidence="3" id="KW-1185">Reference proteome</keyword>
<organism evidence="2 3">
    <name type="scientific">Polytolypa hystricis (strain UAMH7299)</name>
    <dbReference type="NCBI Taxonomy" id="1447883"/>
    <lineage>
        <taxon>Eukaryota</taxon>
        <taxon>Fungi</taxon>
        <taxon>Dikarya</taxon>
        <taxon>Ascomycota</taxon>
        <taxon>Pezizomycotina</taxon>
        <taxon>Eurotiomycetes</taxon>
        <taxon>Eurotiomycetidae</taxon>
        <taxon>Onygenales</taxon>
        <taxon>Onygenales incertae sedis</taxon>
        <taxon>Polytolypa</taxon>
    </lineage>
</organism>
<dbReference type="PANTHER" id="PTHR43861">
    <property type="entry name" value="TRANS-ACONITATE 2-METHYLTRANSFERASE-RELATED"/>
    <property type="match status" value="1"/>
</dbReference>
<reference evidence="2 3" key="1">
    <citation type="submission" date="2017-10" db="EMBL/GenBank/DDBJ databases">
        <title>Comparative genomics in systemic dimorphic fungi from Ajellomycetaceae.</title>
        <authorList>
            <person name="Munoz J.F."/>
            <person name="Mcewen J.G."/>
            <person name="Clay O.K."/>
            <person name="Cuomo C.A."/>
        </authorList>
    </citation>
    <scope>NUCLEOTIDE SEQUENCE [LARGE SCALE GENOMIC DNA]</scope>
    <source>
        <strain evidence="2 3">UAMH7299</strain>
    </source>
</reference>
<dbReference type="CDD" id="cd02440">
    <property type="entry name" value="AdoMet_MTases"/>
    <property type="match status" value="1"/>
</dbReference>
<sequence length="235" mass="25982">MSELTTRTREYYDRVAPTYSEKFHEPLGHIASALKADLGWVGPKLSENAAHAGRQSIKMFDYACGDGAISKTLRPYVSKILAVDLSDSMVAEYNKAAQAAGYGPEKMTAQQGDLFSDEASQSLSDPEYFNFDLVTVGFGLHHAETPVQAVQRLAERLKKGGVCLILDFASGLRESSSDPSTIAVDGFGREEMKRIFEDADLGGGFDYVIIEEPLIYDIRGTRRDMQFFMARGERI</sequence>
<dbReference type="OrthoDB" id="66144at2759"/>
<dbReference type="InterPro" id="IPR013217">
    <property type="entry name" value="Methyltransf_12"/>
</dbReference>